<sequence>MVFVKHMGYYLSVFFSTQQKTAPKPGFNTFILHLLAGLCSLATTGAVRAQTTSFDSLGGVTRQLARYQQRAPHEKLFLHLDRPVYLCGETMWFKVYAVDGTYSRPIALNSVAYVEVLDAANQPVLQGKVALQKAMGQGSFVLPTSLAAGSYTVRAYTSSMKNFGPEAYFHSTVTIINTFAASGAGNRDSASYDARFFPEGGNLVRGLRSRVGFKVTDKTGRGVAAEGKVLNQSGAVVATFKTLRQGMGTFSFTPAAGPDTYTATVTLGKNRVLSRELPRPYEQGYVMRLDNTGPDQLTLSVDATSNRPETLYLLGHSRQNIALTAPLQLINGKARFLINKSQLLEGVSHLTLFNAERKPVCERLYFRVPQRRLAISARADKPQYGTREKVSVQVATADQQTPAPANLSMAVYRLDSLAATTGLAIDRYLWLAADLQGSVENPEYYFTATGPEAAESTDNLMLTQGWSRFKWEDVLAVPKPFEFLPEPYGPIMQARLTQAGSNKPREGIIAFLSTPSRLVQLSTSQSNAQGLVHFELNRFVGTDNVVVQTDPRQDSTCAITLFSPFSDRYATRQLPPFGLTSRYQSDYLKRHLQAQVQNVFSGKYRNLYAAERVDSMAFFGKPSATYLLDKYTRFKVLEEVLREYVPEVVVRIRKDGFHLLVVDNLNKTVLEENPMVLLDGVPVFNINKMMAMNPLKIQKLDVLESRYFHGTSMYNGIVSFTTYKGNLEGFPLDPQVLVREYEGVQRQREFYAPRYDTPDAAKSRLPDLRNLLYWNPNVATSTSPQTLDFYTGDQAGRYLVVLQGLSDSGLSGSASFVLDVKPAL</sequence>
<dbReference type="STRING" id="1227077.SAMN04515668_1678"/>
<dbReference type="Gene3D" id="2.60.40.1930">
    <property type="match status" value="1"/>
</dbReference>
<evidence type="ECO:0000313" key="2">
    <source>
        <dbReference type="Proteomes" id="UP000199029"/>
    </source>
</evidence>
<name>A0A1I5X6P3_HYMAR</name>
<organism evidence="1 2">
    <name type="scientific">Hymenobacter arizonensis</name>
    <name type="common">Siccationidurans arizonensis</name>
    <dbReference type="NCBI Taxonomy" id="1227077"/>
    <lineage>
        <taxon>Bacteria</taxon>
        <taxon>Pseudomonadati</taxon>
        <taxon>Bacteroidota</taxon>
        <taxon>Cytophagia</taxon>
        <taxon>Cytophagales</taxon>
        <taxon>Hymenobacteraceae</taxon>
        <taxon>Hymenobacter</taxon>
    </lineage>
</organism>
<proteinExistence type="predicted"/>
<dbReference type="EMBL" id="FOXS01000002">
    <property type="protein sequence ID" value="SFQ27652.1"/>
    <property type="molecule type" value="Genomic_DNA"/>
</dbReference>
<evidence type="ECO:0008006" key="3">
    <source>
        <dbReference type="Google" id="ProtNLM"/>
    </source>
</evidence>
<accession>A0A1I5X6P3</accession>
<evidence type="ECO:0000313" key="1">
    <source>
        <dbReference type="EMBL" id="SFQ27652.1"/>
    </source>
</evidence>
<gene>
    <name evidence="1" type="ORF">SAMN04515668_1678</name>
</gene>
<keyword evidence="2" id="KW-1185">Reference proteome</keyword>
<dbReference type="AlphaFoldDB" id="A0A1I5X6P3"/>
<dbReference type="Proteomes" id="UP000199029">
    <property type="component" value="Unassembled WGS sequence"/>
</dbReference>
<reference evidence="2" key="1">
    <citation type="submission" date="2016-10" db="EMBL/GenBank/DDBJ databases">
        <authorList>
            <person name="Varghese N."/>
            <person name="Submissions S."/>
        </authorList>
    </citation>
    <scope>NUCLEOTIDE SEQUENCE [LARGE SCALE GENOMIC DNA]</scope>
    <source>
        <strain evidence="2">OR362-8,ATCC BAA-1266,JCM 13504</strain>
    </source>
</reference>
<protein>
    <recommendedName>
        <fullName evidence="3">MG2 domain-containing protein</fullName>
    </recommendedName>
</protein>